<keyword evidence="2 4" id="KW-0143">Chaperone</keyword>
<name>A0A1E3PSF6_9ASCO</name>
<proteinExistence type="inferred from homology"/>
<dbReference type="PRINTS" id="PR00297">
    <property type="entry name" value="CHAPERONIN10"/>
</dbReference>
<dbReference type="AlphaFoldDB" id="A0A1E3PSF6"/>
<sequence length="102" mass="11027">MSSIKSIRSIVPLFDRVLVQRIKAQAQTSSGIYIPEANVEKLNEANVIAVGSGLTDKSGNKIPVSVKEGDKVLIPAFGGTRLDVKGEDYILFRDAEILAKIN</sequence>
<dbReference type="HAMAP" id="MF_00580">
    <property type="entry name" value="CH10"/>
    <property type="match status" value="1"/>
</dbReference>
<dbReference type="Proteomes" id="UP000095009">
    <property type="component" value="Unassembled WGS sequence"/>
</dbReference>
<dbReference type="InterPro" id="IPR018369">
    <property type="entry name" value="Chaprnonin_Cpn10_CS"/>
</dbReference>
<evidence type="ECO:0000256" key="2">
    <source>
        <dbReference type="ARBA" id="ARBA00023186"/>
    </source>
</evidence>
<dbReference type="GO" id="GO:0044183">
    <property type="term" value="F:protein folding chaperone"/>
    <property type="evidence" value="ECO:0007669"/>
    <property type="project" value="InterPro"/>
</dbReference>
<comment type="similarity">
    <text evidence="1 4">Belongs to the GroES chaperonin family.</text>
</comment>
<dbReference type="PROSITE" id="PS00681">
    <property type="entry name" value="CHAPERONINS_CPN10"/>
    <property type="match status" value="1"/>
</dbReference>
<dbReference type="PANTHER" id="PTHR10772">
    <property type="entry name" value="10 KDA HEAT SHOCK PROTEIN"/>
    <property type="match status" value="1"/>
</dbReference>
<dbReference type="SUPFAM" id="SSF50129">
    <property type="entry name" value="GroES-like"/>
    <property type="match status" value="1"/>
</dbReference>
<protein>
    <submittedName>
        <fullName evidence="5">Chaperonin Cpn10</fullName>
    </submittedName>
</protein>
<evidence type="ECO:0000256" key="3">
    <source>
        <dbReference type="ARBA" id="ARBA00056825"/>
    </source>
</evidence>
<dbReference type="Pfam" id="PF00166">
    <property type="entry name" value="Cpn10"/>
    <property type="match status" value="1"/>
</dbReference>
<dbReference type="OrthoDB" id="184876at2759"/>
<dbReference type="GO" id="GO:0046872">
    <property type="term" value="F:metal ion binding"/>
    <property type="evidence" value="ECO:0007669"/>
    <property type="project" value="TreeGrafter"/>
</dbReference>
<dbReference type="STRING" id="857566.A0A1E3PSF6"/>
<organism evidence="5 6">
    <name type="scientific">Nadsonia fulvescens var. elongata DSM 6958</name>
    <dbReference type="NCBI Taxonomy" id="857566"/>
    <lineage>
        <taxon>Eukaryota</taxon>
        <taxon>Fungi</taxon>
        <taxon>Dikarya</taxon>
        <taxon>Ascomycota</taxon>
        <taxon>Saccharomycotina</taxon>
        <taxon>Dipodascomycetes</taxon>
        <taxon>Dipodascales</taxon>
        <taxon>Dipodascales incertae sedis</taxon>
        <taxon>Nadsonia</taxon>
    </lineage>
</organism>
<dbReference type="InterPro" id="IPR020818">
    <property type="entry name" value="Chaperonin_GroES"/>
</dbReference>
<evidence type="ECO:0000313" key="5">
    <source>
        <dbReference type="EMBL" id="ODQ67872.1"/>
    </source>
</evidence>
<dbReference type="CDD" id="cd00320">
    <property type="entry name" value="cpn10"/>
    <property type="match status" value="1"/>
</dbReference>
<dbReference type="SMART" id="SM00883">
    <property type="entry name" value="Cpn10"/>
    <property type="match status" value="1"/>
</dbReference>
<dbReference type="GO" id="GO:0051087">
    <property type="term" value="F:protein-folding chaperone binding"/>
    <property type="evidence" value="ECO:0007669"/>
    <property type="project" value="TreeGrafter"/>
</dbReference>
<keyword evidence="6" id="KW-1185">Reference proteome</keyword>
<comment type="function">
    <text evidence="3">Eukaryotic CPN10 homolog which is essential for mitochondrial protein biogenesis, together with CPN60. Binds to CPN60 in the presence of Mg-ATP and suppresses the ATPase activity of the latter.</text>
</comment>
<dbReference type="PANTHER" id="PTHR10772:SF0">
    <property type="entry name" value="10 KDA HEAT SHOCK PROTEIN, MITOCHONDRIAL"/>
    <property type="match status" value="1"/>
</dbReference>
<dbReference type="EMBL" id="KV454406">
    <property type="protein sequence ID" value="ODQ67872.1"/>
    <property type="molecule type" value="Genomic_DNA"/>
</dbReference>
<dbReference type="InterPro" id="IPR011032">
    <property type="entry name" value="GroES-like_sf"/>
</dbReference>
<evidence type="ECO:0000313" key="6">
    <source>
        <dbReference type="Proteomes" id="UP000095009"/>
    </source>
</evidence>
<dbReference type="GO" id="GO:0051082">
    <property type="term" value="F:unfolded protein binding"/>
    <property type="evidence" value="ECO:0007669"/>
    <property type="project" value="TreeGrafter"/>
</dbReference>
<dbReference type="GO" id="GO:0005524">
    <property type="term" value="F:ATP binding"/>
    <property type="evidence" value="ECO:0007669"/>
    <property type="project" value="InterPro"/>
</dbReference>
<dbReference type="GO" id="GO:0005759">
    <property type="term" value="C:mitochondrial matrix"/>
    <property type="evidence" value="ECO:0007669"/>
    <property type="project" value="TreeGrafter"/>
</dbReference>
<gene>
    <name evidence="5" type="ORF">NADFUDRAFT_39283</name>
</gene>
<dbReference type="Gene3D" id="2.30.33.40">
    <property type="entry name" value="GroES chaperonin"/>
    <property type="match status" value="1"/>
</dbReference>
<evidence type="ECO:0000256" key="4">
    <source>
        <dbReference type="RuleBase" id="RU003479"/>
    </source>
</evidence>
<dbReference type="FunFam" id="2.30.33.40:FF:000002">
    <property type="entry name" value="10 kDa chaperonin, mitochondrial"/>
    <property type="match status" value="1"/>
</dbReference>
<evidence type="ECO:0000256" key="1">
    <source>
        <dbReference type="ARBA" id="ARBA00006975"/>
    </source>
</evidence>
<accession>A0A1E3PSF6</accession>
<dbReference type="InterPro" id="IPR037124">
    <property type="entry name" value="Chaperonin_GroES_sf"/>
</dbReference>
<reference evidence="5 6" key="1">
    <citation type="journal article" date="2016" name="Proc. Natl. Acad. Sci. U.S.A.">
        <title>Comparative genomics of biotechnologically important yeasts.</title>
        <authorList>
            <person name="Riley R."/>
            <person name="Haridas S."/>
            <person name="Wolfe K.H."/>
            <person name="Lopes M.R."/>
            <person name="Hittinger C.T."/>
            <person name="Goeker M."/>
            <person name="Salamov A.A."/>
            <person name="Wisecaver J.H."/>
            <person name="Long T.M."/>
            <person name="Calvey C.H."/>
            <person name="Aerts A.L."/>
            <person name="Barry K.W."/>
            <person name="Choi C."/>
            <person name="Clum A."/>
            <person name="Coughlan A.Y."/>
            <person name="Deshpande S."/>
            <person name="Douglass A.P."/>
            <person name="Hanson S.J."/>
            <person name="Klenk H.-P."/>
            <person name="LaButti K.M."/>
            <person name="Lapidus A."/>
            <person name="Lindquist E.A."/>
            <person name="Lipzen A.M."/>
            <person name="Meier-Kolthoff J.P."/>
            <person name="Ohm R.A."/>
            <person name="Otillar R.P."/>
            <person name="Pangilinan J.L."/>
            <person name="Peng Y."/>
            <person name="Rokas A."/>
            <person name="Rosa C.A."/>
            <person name="Scheuner C."/>
            <person name="Sibirny A.A."/>
            <person name="Slot J.C."/>
            <person name="Stielow J.B."/>
            <person name="Sun H."/>
            <person name="Kurtzman C.P."/>
            <person name="Blackwell M."/>
            <person name="Grigoriev I.V."/>
            <person name="Jeffries T.W."/>
        </authorList>
    </citation>
    <scope>NUCLEOTIDE SEQUENCE [LARGE SCALE GENOMIC DNA]</scope>
    <source>
        <strain evidence="5 6">DSM 6958</strain>
    </source>
</reference>